<evidence type="ECO:0000313" key="1">
    <source>
        <dbReference type="EMBL" id="KAF2963780.1"/>
    </source>
</evidence>
<keyword evidence="2" id="KW-1185">Reference proteome</keyword>
<dbReference type="OrthoDB" id="4678435at2759"/>
<dbReference type="EMBL" id="WUBL01000182">
    <property type="protein sequence ID" value="KAF2963780.1"/>
    <property type="molecule type" value="Genomic_DNA"/>
</dbReference>
<accession>A0A7C8IHR0</accession>
<evidence type="ECO:0000313" key="2">
    <source>
        <dbReference type="Proteomes" id="UP000481858"/>
    </source>
</evidence>
<sequence>MASNDVEFSDSDVALLKRLGIDPESPLIDVDANPDGVPGVHLPVTSQSVATFPSDEEIILSLQQWYYANDDSSDELLNGSKPLHLLEVYDLVTPLYLRRLPSIGDLVKLVWKLIPSGTRKIIKEKARNATAADKASIAGTITSLLSTVLSSLGVPKIVIRTILGPLVRKAVDFIVKNVANLPD</sequence>
<gene>
    <name evidence="1" type="ORF">GQX73_g9789</name>
</gene>
<proteinExistence type="predicted"/>
<protein>
    <submittedName>
        <fullName evidence="1">Uncharacterized protein</fullName>
    </submittedName>
</protein>
<reference evidence="1 2" key="1">
    <citation type="submission" date="2019-12" db="EMBL/GenBank/DDBJ databases">
        <title>Draft genome sequence of the ascomycete Xylaria multiplex DSM 110363.</title>
        <authorList>
            <person name="Buettner E."/>
            <person name="Kellner H."/>
        </authorList>
    </citation>
    <scope>NUCLEOTIDE SEQUENCE [LARGE SCALE GENOMIC DNA]</scope>
    <source>
        <strain evidence="1 2">DSM 110363</strain>
    </source>
</reference>
<name>A0A7C8IHR0_9PEZI</name>
<comment type="caution">
    <text evidence="1">The sequence shown here is derived from an EMBL/GenBank/DDBJ whole genome shotgun (WGS) entry which is preliminary data.</text>
</comment>
<organism evidence="1 2">
    <name type="scientific">Xylaria multiplex</name>
    <dbReference type="NCBI Taxonomy" id="323545"/>
    <lineage>
        <taxon>Eukaryota</taxon>
        <taxon>Fungi</taxon>
        <taxon>Dikarya</taxon>
        <taxon>Ascomycota</taxon>
        <taxon>Pezizomycotina</taxon>
        <taxon>Sordariomycetes</taxon>
        <taxon>Xylariomycetidae</taxon>
        <taxon>Xylariales</taxon>
        <taxon>Xylariaceae</taxon>
        <taxon>Xylaria</taxon>
    </lineage>
</organism>
<dbReference type="InParanoid" id="A0A7C8IHR0"/>
<dbReference type="Proteomes" id="UP000481858">
    <property type="component" value="Unassembled WGS sequence"/>
</dbReference>
<dbReference type="AlphaFoldDB" id="A0A7C8IHR0"/>